<dbReference type="GO" id="GO:0008200">
    <property type="term" value="F:ion channel inhibitor activity"/>
    <property type="evidence" value="ECO:0007669"/>
    <property type="project" value="InterPro"/>
</dbReference>
<dbReference type="Proteomes" id="UP000054481">
    <property type="component" value="Unassembled WGS sequence"/>
</dbReference>
<feature type="chain" id="PRO_5002526434" evidence="4">
    <location>
        <begin position="18"/>
        <end position="76"/>
    </location>
</feature>
<dbReference type="SUPFAM" id="SSF57059">
    <property type="entry name" value="omega toxin-like"/>
    <property type="match status" value="1"/>
</dbReference>
<dbReference type="EMBL" id="KQ030546">
    <property type="protein sequence ID" value="KJZ72447.1"/>
    <property type="molecule type" value="Genomic_DNA"/>
</dbReference>
<evidence type="ECO:0000256" key="2">
    <source>
        <dbReference type="ARBA" id="ARBA00022525"/>
    </source>
</evidence>
<keyword evidence="2" id="KW-0964">Secreted</keyword>
<gene>
    <name evidence="5" type="ORF">HIM_08116</name>
</gene>
<name>A0A0F7ZYG8_9HYPO</name>
<reference evidence="5 6" key="1">
    <citation type="journal article" date="2014" name="Genome Biol. Evol.">
        <title>Comparative genomics and transcriptomics analyses reveal divergent lifestyle features of nematode endoparasitic fungus Hirsutella minnesotensis.</title>
        <authorList>
            <person name="Lai Y."/>
            <person name="Liu K."/>
            <person name="Zhang X."/>
            <person name="Zhang X."/>
            <person name="Li K."/>
            <person name="Wang N."/>
            <person name="Shu C."/>
            <person name="Wu Y."/>
            <person name="Wang C."/>
            <person name="Bushley K.E."/>
            <person name="Xiang M."/>
            <person name="Liu X."/>
        </authorList>
    </citation>
    <scope>NUCLEOTIDE SEQUENCE [LARGE SCALE GENOMIC DNA]</scope>
    <source>
        <strain evidence="5 6">3608</strain>
    </source>
</reference>
<dbReference type="AlphaFoldDB" id="A0A0F7ZYG8"/>
<dbReference type="InterPro" id="IPR011696">
    <property type="entry name" value="Huwentoxin-1"/>
</dbReference>
<keyword evidence="4" id="KW-0732">Signal</keyword>
<evidence type="ECO:0000256" key="4">
    <source>
        <dbReference type="SAM" id="SignalP"/>
    </source>
</evidence>
<evidence type="ECO:0000313" key="6">
    <source>
        <dbReference type="Proteomes" id="UP000054481"/>
    </source>
</evidence>
<feature type="signal peptide" evidence="4">
    <location>
        <begin position="1"/>
        <end position="17"/>
    </location>
</feature>
<accession>A0A0F7ZYG8</accession>
<sequence>MKVQIVLLAAAASLGLARPSFLGPNQSDALEARGECRWYLGGCEADADCCEHLRCHSRYKWCIWDGDVKSLVTSSS</sequence>
<dbReference type="GO" id="GO:0005576">
    <property type="term" value="C:extracellular region"/>
    <property type="evidence" value="ECO:0007669"/>
    <property type="project" value="UniProtKB-SubCell"/>
</dbReference>
<evidence type="ECO:0000256" key="3">
    <source>
        <dbReference type="ARBA" id="ARBA00023157"/>
    </source>
</evidence>
<evidence type="ECO:0000256" key="1">
    <source>
        <dbReference type="ARBA" id="ARBA00004613"/>
    </source>
</evidence>
<dbReference type="PROSITE" id="PS60021">
    <property type="entry name" value="HWTX_1"/>
    <property type="match status" value="1"/>
</dbReference>
<dbReference type="Pfam" id="PF07740">
    <property type="entry name" value="Toxin_12"/>
    <property type="match status" value="1"/>
</dbReference>
<keyword evidence="6" id="KW-1185">Reference proteome</keyword>
<comment type="subcellular location">
    <subcellularLocation>
        <location evidence="1">Secreted</location>
    </subcellularLocation>
</comment>
<evidence type="ECO:0000313" key="5">
    <source>
        <dbReference type="EMBL" id="KJZ72447.1"/>
    </source>
</evidence>
<proteinExistence type="predicted"/>
<organism evidence="5 6">
    <name type="scientific">Hirsutella minnesotensis 3608</name>
    <dbReference type="NCBI Taxonomy" id="1043627"/>
    <lineage>
        <taxon>Eukaryota</taxon>
        <taxon>Fungi</taxon>
        <taxon>Dikarya</taxon>
        <taxon>Ascomycota</taxon>
        <taxon>Pezizomycotina</taxon>
        <taxon>Sordariomycetes</taxon>
        <taxon>Hypocreomycetidae</taxon>
        <taxon>Hypocreales</taxon>
        <taxon>Ophiocordycipitaceae</taxon>
        <taxon>Hirsutella</taxon>
    </lineage>
</organism>
<dbReference type="InterPro" id="IPR013140">
    <property type="entry name" value="Huwentoxin_CS1"/>
</dbReference>
<protein>
    <submittedName>
        <fullName evidence="5">Uncharacterized protein</fullName>
    </submittedName>
</protein>
<keyword evidence="3" id="KW-1015">Disulfide bond</keyword>